<protein>
    <submittedName>
        <fullName evidence="3">RWD domain-containing protein 1-like</fullName>
    </submittedName>
</protein>
<sequence length="96" mass="11122">MTDYAEEQRNELEAIESIYPDSYTVLSEKPISFTINVTSDAAENGETVEATLKFTYVEKYPDEPPLWEIHDQENLEDSDMGEIFTLLQQQRSRNRG</sequence>
<dbReference type="InterPro" id="IPR006575">
    <property type="entry name" value="RWD_dom"/>
</dbReference>
<evidence type="ECO:0000313" key="3">
    <source>
        <dbReference type="RefSeq" id="XP_010775035.1"/>
    </source>
</evidence>
<feature type="domain" description="RWD" evidence="1">
    <location>
        <begin position="10"/>
        <end position="96"/>
    </location>
</feature>
<keyword evidence="2" id="KW-1185">Reference proteome</keyword>
<organism evidence="2 3">
    <name type="scientific">Notothenia coriiceps</name>
    <name type="common">black rockcod</name>
    <dbReference type="NCBI Taxonomy" id="8208"/>
    <lineage>
        <taxon>Eukaryota</taxon>
        <taxon>Metazoa</taxon>
        <taxon>Chordata</taxon>
        <taxon>Craniata</taxon>
        <taxon>Vertebrata</taxon>
        <taxon>Euteleostomi</taxon>
        <taxon>Actinopterygii</taxon>
        <taxon>Neopterygii</taxon>
        <taxon>Teleostei</taxon>
        <taxon>Neoteleostei</taxon>
        <taxon>Acanthomorphata</taxon>
        <taxon>Eupercaria</taxon>
        <taxon>Perciformes</taxon>
        <taxon>Notothenioidei</taxon>
        <taxon>Nototheniidae</taxon>
        <taxon>Notothenia</taxon>
    </lineage>
</organism>
<proteinExistence type="predicted"/>
<dbReference type="GeneID" id="104950245"/>
<dbReference type="SUPFAM" id="SSF54495">
    <property type="entry name" value="UBC-like"/>
    <property type="match status" value="1"/>
</dbReference>
<dbReference type="AlphaFoldDB" id="A0A6I9NKG9"/>
<evidence type="ECO:0000259" key="1">
    <source>
        <dbReference type="PROSITE" id="PS50908"/>
    </source>
</evidence>
<dbReference type="InterPro" id="IPR016135">
    <property type="entry name" value="UBQ-conjugating_enzyme/RWD"/>
</dbReference>
<dbReference type="KEGG" id="ncc:104950245"/>
<reference evidence="3" key="1">
    <citation type="submission" date="2025-08" db="UniProtKB">
        <authorList>
            <consortium name="RefSeq"/>
        </authorList>
    </citation>
    <scope>IDENTIFICATION</scope>
    <source>
        <tissue evidence="3">Muscle</tissue>
    </source>
</reference>
<evidence type="ECO:0000313" key="2">
    <source>
        <dbReference type="Proteomes" id="UP000504611"/>
    </source>
</evidence>
<dbReference type="Gene3D" id="3.10.110.10">
    <property type="entry name" value="Ubiquitin Conjugating Enzyme"/>
    <property type="match status" value="1"/>
</dbReference>
<dbReference type="PANTHER" id="PTHR12292">
    <property type="entry name" value="RWD DOMAIN-CONTAINING PROTEIN"/>
    <property type="match status" value="1"/>
</dbReference>
<dbReference type="InterPro" id="IPR040213">
    <property type="entry name" value="GIR2-like"/>
</dbReference>
<accession>A0A6I9NKG9</accession>
<dbReference type="RefSeq" id="XP_010775035.1">
    <property type="nucleotide sequence ID" value="XM_010776733.1"/>
</dbReference>
<dbReference type="Pfam" id="PF05773">
    <property type="entry name" value="RWD"/>
    <property type="match status" value="1"/>
</dbReference>
<dbReference type="Proteomes" id="UP000504611">
    <property type="component" value="Unplaced"/>
</dbReference>
<gene>
    <name evidence="3" type="primary">LOC104950245</name>
</gene>
<name>A0A6I9NKG9_9TELE</name>
<dbReference type="PROSITE" id="PS50908">
    <property type="entry name" value="RWD"/>
    <property type="match status" value="1"/>
</dbReference>
<dbReference type="OrthoDB" id="277175at2759"/>